<proteinExistence type="predicted"/>
<dbReference type="EMBL" id="LSYS01009367">
    <property type="protein sequence ID" value="OPJ67125.1"/>
    <property type="molecule type" value="Genomic_DNA"/>
</dbReference>
<accession>A0A1V4J542</accession>
<keyword evidence="2" id="KW-1185">Reference proteome</keyword>
<sequence length="90" mass="10169">MIGRRISWVTALLVRMRNAGPGRKSEWLCAGEAGSRWAEEREAESREAKSRDPSSLPRVDNRGRAVFSTWRWGCAGLRRNPHLPHTAVLS</sequence>
<protein>
    <submittedName>
        <fullName evidence="1">Uncharacterized protein</fullName>
    </submittedName>
</protein>
<evidence type="ECO:0000313" key="2">
    <source>
        <dbReference type="Proteomes" id="UP000190648"/>
    </source>
</evidence>
<dbReference type="Proteomes" id="UP000190648">
    <property type="component" value="Unassembled WGS sequence"/>
</dbReference>
<comment type="caution">
    <text evidence="1">The sequence shown here is derived from an EMBL/GenBank/DDBJ whole genome shotgun (WGS) entry which is preliminary data.</text>
</comment>
<organism evidence="1 2">
    <name type="scientific">Patagioenas fasciata monilis</name>
    <dbReference type="NCBI Taxonomy" id="372326"/>
    <lineage>
        <taxon>Eukaryota</taxon>
        <taxon>Metazoa</taxon>
        <taxon>Chordata</taxon>
        <taxon>Craniata</taxon>
        <taxon>Vertebrata</taxon>
        <taxon>Euteleostomi</taxon>
        <taxon>Archelosauria</taxon>
        <taxon>Archosauria</taxon>
        <taxon>Dinosauria</taxon>
        <taxon>Saurischia</taxon>
        <taxon>Theropoda</taxon>
        <taxon>Coelurosauria</taxon>
        <taxon>Aves</taxon>
        <taxon>Neognathae</taxon>
        <taxon>Neoaves</taxon>
        <taxon>Columbimorphae</taxon>
        <taxon>Columbiformes</taxon>
        <taxon>Columbidae</taxon>
        <taxon>Patagioenas</taxon>
    </lineage>
</organism>
<evidence type="ECO:0000313" key="1">
    <source>
        <dbReference type="EMBL" id="OPJ67125.1"/>
    </source>
</evidence>
<name>A0A1V4J542_PATFA</name>
<reference evidence="1 2" key="1">
    <citation type="submission" date="2016-02" db="EMBL/GenBank/DDBJ databases">
        <title>Band-tailed pigeon sequencing and assembly.</title>
        <authorList>
            <person name="Soares A.E."/>
            <person name="Novak B.J."/>
            <person name="Rice E.S."/>
            <person name="O'Connell B."/>
            <person name="Chang D."/>
            <person name="Weber S."/>
            <person name="Shapiro B."/>
        </authorList>
    </citation>
    <scope>NUCLEOTIDE SEQUENCE [LARGE SCALE GENOMIC DNA]</scope>
    <source>
        <strain evidence="1">BTP2013</strain>
        <tissue evidence="1">Blood</tissue>
    </source>
</reference>
<gene>
    <name evidence="1" type="ORF">AV530_017034</name>
</gene>
<dbReference type="AlphaFoldDB" id="A0A1V4J542"/>